<organism evidence="1 2">
    <name type="scientific">Fraxinus pennsylvanica</name>
    <dbReference type="NCBI Taxonomy" id="56036"/>
    <lineage>
        <taxon>Eukaryota</taxon>
        <taxon>Viridiplantae</taxon>
        <taxon>Streptophyta</taxon>
        <taxon>Embryophyta</taxon>
        <taxon>Tracheophyta</taxon>
        <taxon>Spermatophyta</taxon>
        <taxon>Magnoliopsida</taxon>
        <taxon>eudicotyledons</taxon>
        <taxon>Gunneridae</taxon>
        <taxon>Pentapetalae</taxon>
        <taxon>asterids</taxon>
        <taxon>lamiids</taxon>
        <taxon>Lamiales</taxon>
        <taxon>Oleaceae</taxon>
        <taxon>Oleeae</taxon>
        <taxon>Fraxinus</taxon>
    </lineage>
</organism>
<gene>
    <name evidence="1" type="ORF">FPE_LOCUS14307</name>
</gene>
<dbReference type="EMBL" id="OU503043">
    <property type="protein sequence ID" value="CAI9766877.1"/>
    <property type="molecule type" value="Genomic_DNA"/>
</dbReference>
<dbReference type="Gene3D" id="2.170.150.80">
    <property type="entry name" value="NAC domain"/>
    <property type="match status" value="1"/>
</dbReference>
<evidence type="ECO:0000313" key="2">
    <source>
        <dbReference type="Proteomes" id="UP000834106"/>
    </source>
</evidence>
<dbReference type="PANTHER" id="PTHR31719">
    <property type="entry name" value="NAC TRANSCRIPTION FACTOR 56"/>
    <property type="match status" value="1"/>
</dbReference>
<evidence type="ECO:0008006" key="3">
    <source>
        <dbReference type="Google" id="ProtNLM"/>
    </source>
</evidence>
<name>A0AAD1ZBR6_9LAMI</name>
<dbReference type="SUPFAM" id="SSF101941">
    <property type="entry name" value="NAC domain"/>
    <property type="match status" value="1"/>
</dbReference>
<dbReference type="GO" id="GO:0003677">
    <property type="term" value="F:DNA binding"/>
    <property type="evidence" value="ECO:0007669"/>
    <property type="project" value="InterPro"/>
</dbReference>
<sequence>MTSSINEIFDIDESRLGRNTLVYFRKTKQEKGIGVKTNWIMHEFTVDERLLPLSDGASLDKKANDIVLCRIYENSENKKQRKNEMKEDECIAQGQFYSDSTLDHSNSGNKKAIISLPVHESVCNSNLEASTSEFNWSGESMPIFTEEEVDFLSSCFLNNSYIMPLHSNIN</sequence>
<dbReference type="AlphaFoldDB" id="A0AAD1ZBR6"/>
<evidence type="ECO:0000313" key="1">
    <source>
        <dbReference type="EMBL" id="CAI9766877.1"/>
    </source>
</evidence>
<proteinExistence type="predicted"/>
<accession>A0AAD1ZBR6</accession>
<keyword evidence="2" id="KW-1185">Reference proteome</keyword>
<protein>
    <recommendedName>
        <fullName evidence="3">NAC domain-containing protein</fullName>
    </recommendedName>
</protein>
<dbReference type="GO" id="GO:0006355">
    <property type="term" value="P:regulation of DNA-templated transcription"/>
    <property type="evidence" value="ECO:0007669"/>
    <property type="project" value="InterPro"/>
</dbReference>
<dbReference type="Proteomes" id="UP000834106">
    <property type="component" value="Chromosome 8"/>
</dbReference>
<dbReference type="InterPro" id="IPR036093">
    <property type="entry name" value="NAC_dom_sf"/>
</dbReference>
<dbReference type="PANTHER" id="PTHR31719:SF94">
    <property type="entry name" value="PROTEIN ATAF2"/>
    <property type="match status" value="1"/>
</dbReference>
<reference evidence="1" key="1">
    <citation type="submission" date="2023-05" db="EMBL/GenBank/DDBJ databases">
        <authorList>
            <person name="Huff M."/>
        </authorList>
    </citation>
    <scope>NUCLEOTIDE SEQUENCE</scope>
</reference>